<dbReference type="GO" id="GO:0004565">
    <property type="term" value="F:beta-galactosidase activity"/>
    <property type="evidence" value="ECO:0007669"/>
    <property type="project" value="UniProtKB-EC"/>
</dbReference>
<organism evidence="11 12">
    <name type="scientific">Cetobacterium somerae ATCC BAA-474</name>
    <dbReference type="NCBI Taxonomy" id="1319815"/>
    <lineage>
        <taxon>Bacteria</taxon>
        <taxon>Fusobacteriati</taxon>
        <taxon>Fusobacteriota</taxon>
        <taxon>Fusobacteriia</taxon>
        <taxon>Fusobacteriales</taxon>
        <taxon>Fusobacteriaceae</taxon>
        <taxon>Cetobacterium</taxon>
    </lineage>
</organism>
<comment type="catalytic activity">
    <reaction evidence="1">
        <text>Hydrolysis of terminal non-reducing beta-D-galactose residues in beta-D-galactosides.</text>
        <dbReference type="EC" id="3.2.1.23"/>
    </reaction>
</comment>
<dbReference type="GO" id="GO:0005975">
    <property type="term" value="P:carbohydrate metabolic process"/>
    <property type="evidence" value="ECO:0007669"/>
    <property type="project" value="InterPro"/>
</dbReference>
<feature type="binding site" evidence="7">
    <location>
        <position position="109"/>
    </location>
    <ligand>
        <name>substrate</name>
    </ligand>
</feature>
<feature type="active site" description="Nucleophile" evidence="6">
    <location>
        <position position="305"/>
    </location>
</feature>
<dbReference type="SUPFAM" id="SSF52317">
    <property type="entry name" value="Class I glutamine amidotransferase-like"/>
    <property type="match status" value="1"/>
</dbReference>
<sequence>MTNKILYGGDYNPEQWLDYPEILKQDIELMKEAKINTITLGMFSWSKLEPKEGVFNFDWLEDIIKKLSENKINIILGTPSGAKPTWLGNKYEEVRVVRNDGIRELQGNRHNFCTNSPIYREKISIINTKLAQISLKYKNIILWHISNEFGADCHCELCQQKFREWLKEKYENIENLNKMWWTTFWSHSYENFDEIHTPMTIGEMSITALDINYRQFMVKNYIDFFNFEKKCIKSITNHLPFTTNYHGTGNNNMNYREFSKHVDIISYDSYPEWMIKNNLDVAFETAFNFDLMRSTDLNKPFMLMESSPSSTNWQSYSKLKPNNLLSLASLQSIAHSSLSVLYFQIRQSRGSAEKFHGAIIDHSGKSNHRVFKEVKKLGETLEKLDYKLTNVETKVAIYYSWINKYALERTQGPRNEGMDYYENVLKVYKSLKSMGVNIDIVFEDSKLDKYKLVIIPMMYVLEKELAEEIKKFVNDGGTIVTTAPVGYVNNDDLCHLGGFPGYLKEVLGINIDEIDALTNEEKGEISYKDKLYFSKYFNEMITLCNANALGTHNKFFYKGQAAISKNNYGLGSAYHIGTLLEVDGLSDLFEDIFKDLQIEKAIDNKNLIYNSYLNRHYIFNFTDKLETFKFNNENYVLEPLNYI</sequence>
<evidence type="ECO:0000259" key="10">
    <source>
        <dbReference type="Pfam" id="PF08532"/>
    </source>
</evidence>
<feature type="active site" description="Proton donor" evidence="6">
    <location>
        <position position="148"/>
    </location>
</feature>
<evidence type="ECO:0000256" key="3">
    <source>
        <dbReference type="ARBA" id="ARBA00012756"/>
    </source>
</evidence>
<dbReference type="GO" id="GO:0046872">
    <property type="term" value="F:metal ion binding"/>
    <property type="evidence" value="ECO:0007669"/>
    <property type="project" value="UniProtKB-KW"/>
</dbReference>
<dbReference type="PIRSF" id="PIRSF001084">
    <property type="entry name" value="B-galactosidase"/>
    <property type="match status" value="1"/>
</dbReference>
<dbReference type="Gene3D" id="3.20.20.80">
    <property type="entry name" value="Glycosidases"/>
    <property type="match status" value="1"/>
</dbReference>
<dbReference type="EC" id="3.2.1.23" evidence="3"/>
<dbReference type="STRING" id="1319815.HMPREF0202_01848"/>
<dbReference type="HOGENOM" id="CLU_012430_1_1_0"/>
<feature type="non-terminal residue" evidence="11">
    <location>
        <position position="643"/>
    </location>
</feature>
<feature type="domain" description="Glycoside hydrolase family 42 N-terminal" evidence="9">
    <location>
        <begin position="10"/>
        <end position="384"/>
    </location>
</feature>
<dbReference type="InterPro" id="IPR013529">
    <property type="entry name" value="Glyco_hydro_42_N"/>
</dbReference>
<dbReference type="SUPFAM" id="SSF51445">
    <property type="entry name" value="(Trans)glycosidases"/>
    <property type="match status" value="1"/>
</dbReference>
<feature type="binding site" evidence="8">
    <location>
        <position position="158"/>
    </location>
    <ligand>
        <name>Zn(2+)</name>
        <dbReference type="ChEBI" id="CHEBI:29105"/>
    </ligand>
</feature>
<feature type="binding site" evidence="8">
    <location>
        <position position="113"/>
    </location>
    <ligand>
        <name>Zn(2+)</name>
        <dbReference type="ChEBI" id="CHEBI:29105"/>
    </ligand>
</feature>
<evidence type="ECO:0000313" key="11">
    <source>
        <dbReference type="EMBL" id="ERT68243.1"/>
    </source>
</evidence>
<proteinExistence type="inferred from homology"/>
<keyword evidence="12" id="KW-1185">Reference proteome</keyword>
<feature type="binding site" evidence="7">
    <location>
        <position position="147"/>
    </location>
    <ligand>
        <name>substrate</name>
    </ligand>
</feature>
<dbReference type="InterPro" id="IPR003476">
    <property type="entry name" value="Glyco_hydro_42"/>
</dbReference>
<feature type="binding site" evidence="8">
    <location>
        <position position="153"/>
    </location>
    <ligand>
        <name>Zn(2+)</name>
        <dbReference type="ChEBI" id="CHEBI:29105"/>
    </ligand>
</feature>
<evidence type="ECO:0000256" key="4">
    <source>
        <dbReference type="ARBA" id="ARBA00022801"/>
    </source>
</evidence>
<evidence type="ECO:0000256" key="7">
    <source>
        <dbReference type="PIRSR" id="PIRSR001084-2"/>
    </source>
</evidence>
<dbReference type="Pfam" id="PF08532">
    <property type="entry name" value="Glyco_hydro_42M"/>
    <property type="match status" value="1"/>
</dbReference>
<dbReference type="Pfam" id="PF02449">
    <property type="entry name" value="Glyco_hydro_42"/>
    <property type="match status" value="1"/>
</dbReference>
<evidence type="ECO:0000259" key="9">
    <source>
        <dbReference type="Pfam" id="PF02449"/>
    </source>
</evidence>
<keyword evidence="5" id="KW-0326">Glycosidase</keyword>
<dbReference type="Proteomes" id="UP000017081">
    <property type="component" value="Unassembled WGS sequence"/>
</dbReference>
<evidence type="ECO:0000256" key="8">
    <source>
        <dbReference type="PIRSR" id="PIRSR001084-3"/>
    </source>
</evidence>
<keyword evidence="4" id="KW-0378">Hydrolase</keyword>
<dbReference type="InterPro" id="IPR029062">
    <property type="entry name" value="Class_I_gatase-like"/>
</dbReference>
<accession>U7VBU1</accession>
<comment type="similarity">
    <text evidence="2">Belongs to the glycosyl hydrolase 42 family.</text>
</comment>
<dbReference type="InterPro" id="IPR013738">
    <property type="entry name" value="Beta_galactosidase_Trimer"/>
</dbReference>
<dbReference type="EMBL" id="AXZF01000073">
    <property type="protein sequence ID" value="ERT68243.1"/>
    <property type="molecule type" value="Genomic_DNA"/>
</dbReference>
<comment type="caution">
    <text evidence="11">The sequence shown here is derived from an EMBL/GenBank/DDBJ whole genome shotgun (WGS) entry which is preliminary data.</text>
</comment>
<protein>
    <recommendedName>
        <fullName evidence="3">beta-galactosidase</fullName>
        <ecNumber evidence="3">3.2.1.23</ecNumber>
    </recommendedName>
</protein>
<gene>
    <name evidence="11" type="ORF">HMPREF0202_01848</name>
</gene>
<evidence type="ECO:0000256" key="6">
    <source>
        <dbReference type="PIRSR" id="PIRSR001084-1"/>
    </source>
</evidence>
<dbReference type="CDD" id="cd03143">
    <property type="entry name" value="A4_beta-galactosidase_middle_domain"/>
    <property type="match status" value="1"/>
</dbReference>
<feature type="domain" description="Beta-galactosidase trimerisation" evidence="10">
    <location>
        <begin position="394"/>
        <end position="598"/>
    </location>
</feature>
<keyword evidence="8" id="KW-0479">Metal-binding</keyword>
<evidence type="ECO:0000313" key="12">
    <source>
        <dbReference type="Proteomes" id="UP000017081"/>
    </source>
</evidence>
<feature type="binding site" evidence="8">
    <location>
        <position position="155"/>
    </location>
    <ligand>
        <name>Zn(2+)</name>
        <dbReference type="ChEBI" id="CHEBI:29105"/>
    </ligand>
</feature>
<feature type="binding site" evidence="7">
    <location>
        <position position="313"/>
    </location>
    <ligand>
        <name>substrate</name>
    </ligand>
</feature>
<reference evidence="11 12" key="1">
    <citation type="submission" date="2013-08" db="EMBL/GenBank/DDBJ databases">
        <authorList>
            <person name="Weinstock G."/>
            <person name="Sodergren E."/>
            <person name="Wylie T."/>
            <person name="Fulton L."/>
            <person name="Fulton R."/>
            <person name="Fronick C."/>
            <person name="O'Laughlin M."/>
            <person name="Godfrey J."/>
            <person name="Miner T."/>
            <person name="Herter B."/>
            <person name="Appelbaum E."/>
            <person name="Cordes M."/>
            <person name="Lek S."/>
            <person name="Wollam A."/>
            <person name="Pepin K.H."/>
            <person name="Palsikar V.B."/>
            <person name="Mitreva M."/>
            <person name="Wilson R.K."/>
        </authorList>
    </citation>
    <scope>NUCLEOTIDE SEQUENCE [LARGE SCALE GENOMIC DNA]</scope>
    <source>
        <strain evidence="11 12">ATCC BAA-474</strain>
    </source>
</reference>
<keyword evidence="8" id="KW-0862">Zinc</keyword>
<evidence type="ECO:0000256" key="5">
    <source>
        <dbReference type="ARBA" id="ARBA00023295"/>
    </source>
</evidence>
<name>U7VBU1_9FUSO</name>
<dbReference type="eggNOG" id="COG1874">
    <property type="taxonomic scope" value="Bacteria"/>
</dbReference>
<dbReference type="Gene3D" id="3.40.50.880">
    <property type="match status" value="1"/>
</dbReference>
<dbReference type="InterPro" id="IPR017853">
    <property type="entry name" value="GH"/>
</dbReference>
<evidence type="ECO:0000256" key="2">
    <source>
        <dbReference type="ARBA" id="ARBA00005940"/>
    </source>
</evidence>
<dbReference type="RefSeq" id="WP_023051384.1">
    <property type="nucleotide sequence ID" value="NZ_KI518221.1"/>
</dbReference>
<evidence type="ECO:0000256" key="1">
    <source>
        <dbReference type="ARBA" id="ARBA00001412"/>
    </source>
</evidence>
<dbReference type="AlphaFoldDB" id="U7VBU1"/>
<dbReference type="PANTHER" id="PTHR36447:SF1">
    <property type="entry name" value="BETA-GALACTOSIDASE GANA"/>
    <property type="match status" value="1"/>
</dbReference>
<dbReference type="PANTHER" id="PTHR36447">
    <property type="entry name" value="BETA-GALACTOSIDASE GANA"/>
    <property type="match status" value="1"/>
</dbReference>
<dbReference type="GO" id="GO:0009341">
    <property type="term" value="C:beta-galactosidase complex"/>
    <property type="evidence" value="ECO:0007669"/>
    <property type="project" value="InterPro"/>
</dbReference>